<evidence type="ECO:0000256" key="6">
    <source>
        <dbReference type="PROSITE-ProRule" id="PRU00354"/>
    </source>
</evidence>
<dbReference type="HAMAP" id="MF_00198">
    <property type="entry name" value="Spermidine_synth"/>
    <property type="match status" value="1"/>
</dbReference>
<evidence type="ECO:0000256" key="2">
    <source>
        <dbReference type="ARBA" id="ARBA00022679"/>
    </source>
</evidence>
<dbReference type="FunFam" id="3.40.50.150:FF:000088">
    <property type="entry name" value="Polyamine aminopropyltransferase"/>
    <property type="match status" value="1"/>
</dbReference>
<dbReference type="AlphaFoldDB" id="A0A836C836"/>
<dbReference type="InterPro" id="IPR035246">
    <property type="entry name" value="Spermidine_synt_N"/>
</dbReference>
<dbReference type="EC" id="2.5.1.79" evidence="5"/>
<accession>A0A836C836</accession>
<comment type="catalytic activity">
    <reaction evidence="4">
        <text>S-adenosyl 3-(methylsulfanyl)propylamine + spermidine = thermospermine + S-methyl-5'-thioadenosine + H(+)</text>
        <dbReference type="Rhea" id="RHEA:30515"/>
        <dbReference type="ChEBI" id="CHEBI:15378"/>
        <dbReference type="ChEBI" id="CHEBI:17509"/>
        <dbReference type="ChEBI" id="CHEBI:57443"/>
        <dbReference type="ChEBI" id="CHEBI:57834"/>
        <dbReference type="ChEBI" id="CHEBI:59903"/>
        <dbReference type="EC" id="2.5.1.79"/>
    </reaction>
</comment>
<dbReference type="Pfam" id="PF01564">
    <property type="entry name" value="Spermine_synth"/>
    <property type="match status" value="1"/>
</dbReference>
<dbReference type="PANTHER" id="PTHR43317">
    <property type="entry name" value="THERMOSPERMINE SYNTHASE ACAULIS5"/>
    <property type="match status" value="1"/>
</dbReference>
<evidence type="ECO:0000256" key="7">
    <source>
        <dbReference type="SAM" id="MobiDB-lite"/>
    </source>
</evidence>
<dbReference type="Pfam" id="PF17284">
    <property type="entry name" value="Spermine_synt_N"/>
    <property type="match status" value="1"/>
</dbReference>
<dbReference type="EMBL" id="JAFCMP010000556">
    <property type="protein sequence ID" value="KAG5175001.1"/>
    <property type="molecule type" value="Genomic_DNA"/>
</dbReference>
<protein>
    <recommendedName>
        <fullName evidence="5">thermospermine synthase</fullName>
        <ecNumber evidence="5">2.5.1.79</ecNumber>
    </recommendedName>
</protein>
<keyword evidence="2 6" id="KW-0808">Transferase</keyword>
<comment type="similarity">
    <text evidence="1">Belongs to the spermidine/spermine synthase family.</text>
</comment>
<dbReference type="PROSITE" id="PS51006">
    <property type="entry name" value="PABS_2"/>
    <property type="match status" value="1"/>
</dbReference>
<evidence type="ECO:0000256" key="3">
    <source>
        <dbReference type="ARBA" id="ARBA00023115"/>
    </source>
</evidence>
<evidence type="ECO:0000256" key="1">
    <source>
        <dbReference type="ARBA" id="ARBA00007867"/>
    </source>
</evidence>
<feature type="active site" description="Proton acceptor" evidence="6">
    <location>
        <position position="200"/>
    </location>
</feature>
<dbReference type="PANTHER" id="PTHR43317:SF1">
    <property type="entry name" value="THERMOSPERMINE SYNTHASE ACAULIS5"/>
    <property type="match status" value="1"/>
</dbReference>
<keyword evidence="9" id="KW-0489">Methyltransferase</keyword>
<evidence type="ECO:0000313" key="10">
    <source>
        <dbReference type="Proteomes" id="UP000664859"/>
    </source>
</evidence>
<dbReference type="SUPFAM" id="SSF53335">
    <property type="entry name" value="S-adenosyl-L-methionine-dependent methyltransferases"/>
    <property type="match status" value="1"/>
</dbReference>
<evidence type="ECO:0000256" key="4">
    <source>
        <dbReference type="ARBA" id="ARBA00048874"/>
    </source>
</evidence>
<dbReference type="OrthoDB" id="38125at2759"/>
<name>A0A836C836_9STRA</name>
<sequence>MAGGSNSKATEDGASEGEPAAGAGGEAALTTNPGFDPESVAMTSSFWFSEDVTDDMVTKFRLNNIMYNGKSQFQRIQVIDCAPFGKTLVLDGKSQSAAGDEFVYHEALVHPAMLLHGNPKRVFIGGGGEGATAREMLRHRSVEKCIMVDLDKMVVDVSKDKLPEWGAGCWDDDRLEVYYQDAHAWLRDYKGPPFDVICMDIADPIEAGPGYVLYTEEFYRYATTQLAEGGIIVTQSGPGSLNTHEECFTVIHRTLASAFKHAVPYTVDVPSFGCTWAFTLAFNACAGAADAAAVVEMSVAATDAAIAARIGGGGSSGSSALRFYDGAAHLGMFGTPKWLRRALDAERRVMTVDNPVFMI</sequence>
<dbReference type="Proteomes" id="UP000664859">
    <property type="component" value="Unassembled WGS sequence"/>
</dbReference>
<evidence type="ECO:0000313" key="9">
    <source>
        <dbReference type="EMBL" id="KAG5175001.1"/>
    </source>
</evidence>
<dbReference type="InterPro" id="IPR030374">
    <property type="entry name" value="PABS"/>
</dbReference>
<comment type="caution">
    <text evidence="9">The sequence shown here is derived from an EMBL/GenBank/DDBJ whole genome shotgun (WGS) entry which is preliminary data.</text>
</comment>
<dbReference type="Gene3D" id="2.30.140.10">
    <property type="entry name" value="Spermidine synthase, tetramerisation domain"/>
    <property type="match status" value="1"/>
</dbReference>
<gene>
    <name evidence="9" type="ORF">JKP88DRAFT_271076</name>
</gene>
<feature type="region of interest" description="Disordered" evidence="7">
    <location>
        <begin position="1"/>
        <end position="35"/>
    </location>
</feature>
<keyword evidence="3 6" id="KW-0620">Polyamine biosynthesis</keyword>
<dbReference type="Gene3D" id="3.40.50.150">
    <property type="entry name" value="Vaccinia Virus protein VP39"/>
    <property type="match status" value="1"/>
</dbReference>
<keyword evidence="10" id="KW-1185">Reference proteome</keyword>
<dbReference type="GO" id="GO:0008168">
    <property type="term" value="F:methyltransferase activity"/>
    <property type="evidence" value="ECO:0007669"/>
    <property type="project" value="UniProtKB-KW"/>
</dbReference>
<dbReference type="GO" id="GO:0006596">
    <property type="term" value="P:polyamine biosynthetic process"/>
    <property type="evidence" value="ECO:0007669"/>
    <property type="project" value="UniProtKB-UniRule"/>
</dbReference>
<dbReference type="InterPro" id="IPR037163">
    <property type="entry name" value="Spermidine_synt_N_sf"/>
</dbReference>
<evidence type="ECO:0000256" key="5">
    <source>
        <dbReference type="ARBA" id="ARBA00049721"/>
    </source>
</evidence>
<organism evidence="9 10">
    <name type="scientific">Tribonema minus</name>
    <dbReference type="NCBI Taxonomy" id="303371"/>
    <lineage>
        <taxon>Eukaryota</taxon>
        <taxon>Sar</taxon>
        <taxon>Stramenopiles</taxon>
        <taxon>Ochrophyta</taxon>
        <taxon>PX clade</taxon>
        <taxon>Xanthophyceae</taxon>
        <taxon>Tribonematales</taxon>
        <taxon>Tribonemataceae</taxon>
        <taxon>Tribonema</taxon>
    </lineage>
</organism>
<dbReference type="InterPro" id="IPR001045">
    <property type="entry name" value="Spermi_synthase"/>
</dbReference>
<dbReference type="GO" id="GO:0032259">
    <property type="term" value="P:methylation"/>
    <property type="evidence" value="ECO:0007669"/>
    <property type="project" value="UniProtKB-KW"/>
</dbReference>
<dbReference type="GO" id="GO:0010487">
    <property type="term" value="F:thermospermine synthase activity"/>
    <property type="evidence" value="ECO:0007669"/>
    <property type="project" value="UniProtKB-EC"/>
</dbReference>
<reference evidence="9" key="1">
    <citation type="submission" date="2021-02" db="EMBL/GenBank/DDBJ databases">
        <title>First Annotated Genome of the Yellow-green Alga Tribonema minus.</title>
        <authorList>
            <person name="Mahan K.M."/>
        </authorList>
    </citation>
    <scope>NUCLEOTIDE SEQUENCE</scope>
    <source>
        <strain evidence="9">UTEX B ZZ1240</strain>
    </source>
</reference>
<evidence type="ECO:0000259" key="8">
    <source>
        <dbReference type="PROSITE" id="PS51006"/>
    </source>
</evidence>
<feature type="domain" description="PABS" evidence="8">
    <location>
        <begin position="45"/>
        <end position="283"/>
    </location>
</feature>
<dbReference type="InterPro" id="IPR029063">
    <property type="entry name" value="SAM-dependent_MTases_sf"/>
</dbReference>
<proteinExistence type="inferred from homology"/>